<dbReference type="EMBL" id="JBHSIU010000083">
    <property type="protein sequence ID" value="MFC5005593.1"/>
    <property type="molecule type" value="Genomic_DNA"/>
</dbReference>
<sequence length="1367" mass="150166">MADLERFIGAQQATRQLDGPLLREVDGTGSGVVEPLAGLTARAVVLLLGEPGSGKSHALRWLSQHFGVCRPEWEVHRADLVQHHDWSLETKIFDPIEAAMQADGRQHVLLLDSVDECKARIGTLAGILERRLIELVGAGLRVIASCRSGELAGPVRNLFQRLGGDSALVELQPLRASDIMQYAEAKALDGWTFLRQVRAARAESLAAIPQTLDLLCGAALVDVTLFERRADLYEFGVGKLLALPVRGNEPPSGGRARAPRSLWVAAERAAALTLLTGASGVWMPPTAAPRGVVPSEAVTGGEPDGAGSTVELVTADASAAVASPLFAPAGLDVRAVAHRSFGAYLTARFLQRRALPAAQLQSLLFGSAAGWAIVPQLRETAAWLIALEPSRYRWLVEADPLTLVRYNLVPDDVGTRSAVVAMLLAQAHQYQHLLRLDDHFYGLQHPGLAAQLEPELRSAGPASKLALEVLADSYVPGLEASLLAICLDATRPLRDRQRALAILAVHQVDEQLLELIERTDAFLVGDQDDRLLGSLLDQLWPRLLDTADILARLVPSPPLRGGAYDLFLHDAASRLPDEDLPAALKWAERLFSSDSELDSSGHVSAMERSPLTDFVEEVCTRAAASGNDGYLPVLARLFGARIAGGDDEPPFGLGGTDRRWRRQLVVQMLAADGVEGTLGAMLGFARDSDGVPLLDDDDFVWACNEALRHVDDPAWRAWYVLATRLYNPAASTHDDIAWQYEHSPLWTGLEGYFYVHLDSPLADMLRQTHARRRGKEEKVPATARDEYVQQVQSRLAQIEIEPEHYWIIDRLLDVDVARGVYRDRLSDDLSKLPGYALLSELDQRRIDEAAWQYISAAESMQLPTHENATTVYHKLVAAYRALARWHRLDPQRLAQLPANQWAACAEAIFTYPAHVVNRDADTQTKADLLAEVASRAPDVLADTVNHLLAIFNADDQPLGWLRELAPVMDTQLANAIAAHLDGPSAANRADILDLLVPRNDRQGIDWCTRQLQGALDVDAGVTAATVLLNHAPEQGLPLLVAALRREPATGREIALALGQRMRHRPVAVIGHHDAVAELYEWLAEQFPPQQDPDERQAHFFSPREQLGMWRDELLHGLVERGTEESLRVLEDVQRRQPQLPLDRAVLLAREVTRQRTWLPPTVAHLHQLLQDRRRRLVTDAADLQSAVLEALSTIGGWLTGETPQAFALWNVTHVPGEPKDENSISDWYCHGLRLLLKFSGIVVNREVEVRRKPGAGIGERHDIRVDAADNAGNTICVVIEVKGCWNDSTTTAMTKQLVGQYLEPAGHTHGVYLVACFPPEQVEEGDKRSKVARHTTDTLIESLTAQARDLPAPFSVGVVVHKVALPG</sequence>
<keyword evidence="2" id="KW-1185">Reference proteome</keyword>
<evidence type="ECO:0008006" key="3">
    <source>
        <dbReference type="Google" id="ProtNLM"/>
    </source>
</evidence>
<organism evidence="1 2">
    <name type="scientific">Dactylosporangium cerinum</name>
    <dbReference type="NCBI Taxonomy" id="1434730"/>
    <lineage>
        <taxon>Bacteria</taxon>
        <taxon>Bacillati</taxon>
        <taxon>Actinomycetota</taxon>
        <taxon>Actinomycetes</taxon>
        <taxon>Micromonosporales</taxon>
        <taxon>Micromonosporaceae</taxon>
        <taxon>Dactylosporangium</taxon>
    </lineage>
</organism>
<reference evidence="2" key="1">
    <citation type="journal article" date="2019" name="Int. J. Syst. Evol. Microbiol.">
        <title>The Global Catalogue of Microorganisms (GCM) 10K type strain sequencing project: providing services to taxonomists for standard genome sequencing and annotation.</title>
        <authorList>
            <consortium name="The Broad Institute Genomics Platform"/>
            <consortium name="The Broad Institute Genome Sequencing Center for Infectious Disease"/>
            <person name="Wu L."/>
            <person name="Ma J."/>
        </authorList>
    </citation>
    <scope>NUCLEOTIDE SEQUENCE [LARGE SCALE GENOMIC DNA]</scope>
    <source>
        <strain evidence="2">CGMCC 4.7152</strain>
    </source>
</reference>
<accession>A0ABV9WAW6</accession>
<dbReference type="RefSeq" id="WP_380126233.1">
    <property type="nucleotide sequence ID" value="NZ_JBHSIU010000083.1"/>
</dbReference>
<evidence type="ECO:0000313" key="2">
    <source>
        <dbReference type="Proteomes" id="UP001595912"/>
    </source>
</evidence>
<comment type="caution">
    <text evidence="1">The sequence shown here is derived from an EMBL/GenBank/DDBJ whole genome shotgun (WGS) entry which is preliminary data.</text>
</comment>
<dbReference type="InterPro" id="IPR027417">
    <property type="entry name" value="P-loop_NTPase"/>
</dbReference>
<evidence type="ECO:0000313" key="1">
    <source>
        <dbReference type="EMBL" id="MFC5005593.1"/>
    </source>
</evidence>
<name>A0ABV9WAW6_9ACTN</name>
<gene>
    <name evidence="1" type="ORF">ACFPIJ_48190</name>
</gene>
<dbReference type="Gene3D" id="3.40.50.300">
    <property type="entry name" value="P-loop containing nucleotide triphosphate hydrolases"/>
    <property type="match status" value="1"/>
</dbReference>
<dbReference type="SUPFAM" id="SSF52540">
    <property type="entry name" value="P-loop containing nucleoside triphosphate hydrolases"/>
    <property type="match status" value="1"/>
</dbReference>
<proteinExistence type="predicted"/>
<protein>
    <recommendedName>
        <fullName evidence="3">AAA+ ATPase domain-containing protein</fullName>
    </recommendedName>
</protein>
<dbReference type="Proteomes" id="UP001595912">
    <property type="component" value="Unassembled WGS sequence"/>
</dbReference>